<reference evidence="2" key="1">
    <citation type="submission" date="2020-01" db="EMBL/GenBank/DDBJ databases">
        <title>'Steroidobacter agaridevorans' sp. nov., agar-degrading bacteria isolated from rhizosphere soils.</title>
        <authorList>
            <person name="Ikenaga M."/>
            <person name="Kataoka M."/>
            <person name="Murouchi A."/>
            <person name="Katsuragi S."/>
            <person name="Sakai M."/>
        </authorList>
    </citation>
    <scope>NUCLEOTIDE SEQUENCE [LARGE SCALE GENOMIC DNA]</scope>
    <source>
        <strain evidence="2">YU21-B</strain>
    </source>
</reference>
<evidence type="ECO:0000313" key="1">
    <source>
        <dbReference type="EMBL" id="GFE78878.1"/>
    </source>
</evidence>
<dbReference type="AlphaFoldDB" id="A0A829Y7J1"/>
<sequence>MQIATLAIIGASPPVRLARMPHIELPRALEDYFAFAETEPTRNGRRFSITLPYMDGERLDRLQWWYHVSPAQEQMYEGTGLVFHRTRAIERFCRHIERWLEITAQRFHGEEPIPRLGQQASSVATPASVELTPVDKVVNA</sequence>
<evidence type="ECO:0000313" key="2">
    <source>
        <dbReference type="Proteomes" id="UP000445000"/>
    </source>
</evidence>
<protein>
    <submittedName>
        <fullName evidence="1">Uncharacterized protein</fullName>
    </submittedName>
</protein>
<name>A0A829Y7J1_9GAMM</name>
<dbReference type="Proteomes" id="UP000445000">
    <property type="component" value="Unassembled WGS sequence"/>
</dbReference>
<proteinExistence type="predicted"/>
<gene>
    <name evidence="1" type="ORF">GCM10011487_08780</name>
</gene>
<organism evidence="1 2">
    <name type="scientific">Steroidobacter agaridevorans</name>
    <dbReference type="NCBI Taxonomy" id="2695856"/>
    <lineage>
        <taxon>Bacteria</taxon>
        <taxon>Pseudomonadati</taxon>
        <taxon>Pseudomonadota</taxon>
        <taxon>Gammaproteobacteria</taxon>
        <taxon>Steroidobacterales</taxon>
        <taxon>Steroidobacteraceae</taxon>
        <taxon>Steroidobacter</taxon>
    </lineage>
</organism>
<keyword evidence="2" id="KW-1185">Reference proteome</keyword>
<accession>A0A829Y7J1</accession>
<dbReference type="EMBL" id="BLJN01000001">
    <property type="protein sequence ID" value="GFE78878.1"/>
    <property type="molecule type" value="Genomic_DNA"/>
</dbReference>
<comment type="caution">
    <text evidence="1">The sequence shown here is derived from an EMBL/GenBank/DDBJ whole genome shotgun (WGS) entry which is preliminary data.</text>
</comment>